<keyword evidence="1" id="KW-1133">Transmembrane helix</keyword>
<evidence type="ECO:0000259" key="2">
    <source>
        <dbReference type="Pfam" id="PF04024"/>
    </source>
</evidence>
<dbReference type="Proteomes" id="UP000594873">
    <property type="component" value="Chromosome"/>
</dbReference>
<dbReference type="AlphaFoldDB" id="A0A7T2GLT6"/>
<dbReference type="RefSeq" id="WP_200973007.1">
    <property type="nucleotide sequence ID" value="NZ_CP065592.1"/>
</dbReference>
<feature type="transmembrane region" description="Helical" evidence="1">
    <location>
        <begin position="36"/>
        <end position="60"/>
    </location>
</feature>
<evidence type="ECO:0000256" key="1">
    <source>
        <dbReference type="SAM" id="Phobius"/>
    </source>
</evidence>
<keyword evidence="4" id="KW-1185">Reference proteome</keyword>
<dbReference type="Pfam" id="PF04024">
    <property type="entry name" value="PspC"/>
    <property type="match status" value="1"/>
</dbReference>
<evidence type="ECO:0000313" key="3">
    <source>
        <dbReference type="EMBL" id="QPQ56147.1"/>
    </source>
</evidence>
<gene>
    <name evidence="3" type="ORF">IC614_06180</name>
</gene>
<name>A0A7T2GLT6_9SPHN</name>
<reference evidence="3 4" key="1">
    <citation type="submission" date="2020-11" db="EMBL/GenBank/DDBJ databases">
        <title>Genome seq and assembly of Sphingosinicella sp.</title>
        <authorList>
            <person name="Chhetri G."/>
        </authorList>
    </citation>
    <scope>NUCLEOTIDE SEQUENCE [LARGE SCALE GENOMIC DNA]</scope>
    <source>
        <strain evidence="3 4">UDD2</strain>
    </source>
</reference>
<accession>A0A7T2GLT6</accession>
<protein>
    <submittedName>
        <fullName evidence="3">PspC domain-containing protein</fullName>
    </submittedName>
</protein>
<organism evidence="3 4">
    <name type="scientific">Allosphingosinicella flava</name>
    <dbReference type="NCBI Taxonomy" id="2771430"/>
    <lineage>
        <taxon>Bacteria</taxon>
        <taxon>Pseudomonadati</taxon>
        <taxon>Pseudomonadota</taxon>
        <taxon>Alphaproteobacteria</taxon>
        <taxon>Sphingomonadales</taxon>
        <taxon>Sphingomonadaceae</taxon>
        <taxon>Allosphingosinicella</taxon>
    </lineage>
</organism>
<dbReference type="InterPro" id="IPR007168">
    <property type="entry name" value="Phageshock_PspC_N"/>
</dbReference>
<keyword evidence="1" id="KW-0472">Membrane</keyword>
<evidence type="ECO:0000313" key="4">
    <source>
        <dbReference type="Proteomes" id="UP000594873"/>
    </source>
</evidence>
<feature type="domain" description="Phage shock protein PspC N-terminal" evidence="2">
    <location>
        <begin position="6"/>
        <end position="64"/>
    </location>
</feature>
<dbReference type="EMBL" id="CP065592">
    <property type="protein sequence ID" value="QPQ56147.1"/>
    <property type="molecule type" value="Genomic_DNA"/>
</dbReference>
<keyword evidence="1" id="KW-0812">Transmembrane</keyword>
<proteinExistence type="predicted"/>
<dbReference type="KEGG" id="sflv:IC614_06180"/>
<sequence>MTIRRKFALDKANAKWLGVCSGIARTMGWDVTFVRIGIVAVTVLGAFPWTLIAYGLAGWLAPKARGDWKTDPRFDLERPLPRSSTYDVQASMRDIDHRLASVESYVTNANTSLAREIEELR</sequence>